<dbReference type="Proteomes" id="UP001500655">
    <property type="component" value="Unassembled WGS sequence"/>
</dbReference>
<sequence length="75" mass="8087">MPTGLITELELNRVDAAVAAARALIDQYRIALRRGDELGMRRYAALAADHDLLYPDSPISAEIDGLHTPATDIAA</sequence>
<evidence type="ECO:0000313" key="2">
    <source>
        <dbReference type="Proteomes" id="UP001500655"/>
    </source>
</evidence>
<protein>
    <submittedName>
        <fullName evidence="1">Uncharacterized protein</fullName>
    </submittedName>
</protein>
<evidence type="ECO:0000313" key="1">
    <source>
        <dbReference type="EMBL" id="GAA1779577.1"/>
    </source>
</evidence>
<gene>
    <name evidence="1" type="ORF">GCM10009681_57280</name>
</gene>
<name>A0ABN2UX52_9ACTN</name>
<proteinExistence type="predicted"/>
<dbReference type="EMBL" id="BAAALS010000081">
    <property type="protein sequence ID" value="GAA1779577.1"/>
    <property type="molecule type" value="Genomic_DNA"/>
</dbReference>
<reference evidence="2" key="1">
    <citation type="journal article" date="2019" name="Int. J. Syst. Evol. Microbiol.">
        <title>The Global Catalogue of Microorganisms (GCM) 10K type strain sequencing project: providing services to taxonomists for standard genome sequencing and annotation.</title>
        <authorList>
            <consortium name="The Broad Institute Genomics Platform"/>
            <consortium name="The Broad Institute Genome Sequencing Center for Infectious Disease"/>
            <person name="Wu L."/>
            <person name="Ma J."/>
        </authorList>
    </citation>
    <scope>NUCLEOTIDE SEQUENCE [LARGE SCALE GENOMIC DNA]</scope>
    <source>
        <strain evidence="2">JCM 13249</strain>
    </source>
</reference>
<accession>A0ABN2UX52</accession>
<comment type="caution">
    <text evidence="1">The sequence shown here is derived from an EMBL/GenBank/DDBJ whole genome shotgun (WGS) entry which is preliminary data.</text>
</comment>
<dbReference type="RefSeq" id="WP_344089014.1">
    <property type="nucleotide sequence ID" value="NZ_BAAALS010000081.1"/>
</dbReference>
<organism evidence="1 2">
    <name type="scientific">Luedemannella helvata</name>
    <dbReference type="NCBI Taxonomy" id="349315"/>
    <lineage>
        <taxon>Bacteria</taxon>
        <taxon>Bacillati</taxon>
        <taxon>Actinomycetota</taxon>
        <taxon>Actinomycetes</taxon>
        <taxon>Micromonosporales</taxon>
        <taxon>Micromonosporaceae</taxon>
        <taxon>Luedemannella</taxon>
    </lineage>
</organism>
<keyword evidence="2" id="KW-1185">Reference proteome</keyword>